<dbReference type="AlphaFoldDB" id="A0A9X9Q6Q8"/>
<comment type="caution">
    <text evidence="4">The sequence shown here is derived from an EMBL/GenBank/DDBJ whole genome shotgun (WGS) entry which is preliminary data.</text>
</comment>
<evidence type="ECO:0000256" key="3">
    <source>
        <dbReference type="SAM" id="MobiDB-lite"/>
    </source>
</evidence>
<dbReference type="GO" id="GO:0003676">
    <property type="term" value="F:nucleic acid binding"/>
    <property type="evidence" value="ECO:0007669"/>
    <property type="project" value="InterPro"/>
</dbReference>
<gene>
    <name evidence="4" type="ORF">BN2614_LOCUS2</name>
</gene>
<evidence type="ECO:0000313" key="5">
    <source>
        <dbReference type="Proteomes" id="UP000269945"/>
    </source>
</evidence>
<evidence type="ECO:0008006" key="6">
    <source>
        <dbReference type="Google" id="ProtNLM"/>
    </source>
</evidence>
<keyword evidence="2" id="KW-0809">Transit peptide</keyword>
<dbReference type="EMBL" id="CYRY02042835">
    <property type="protein sequence ID" value="VCX36795.1"/>
    <property type="molecule type" value="Genomic_DNA"/>
</dbReference>
<reference evidence="4 5" key="1">
    <citation type="submission" date="2018-10" db="EMBL/GenBank/DDBJ databases">
        <authorList>
            <person name="Ekblom R."/>
            <person name="Jareborg N."/>
        </authorList>
    </citation>
    <scope>NUCLEOTIDE SEQUENCE [LARGE SCALE GENOMIC DNA]</scope>
    <source>
        <tissue evidence="4">Muscle</tissue>
    </source>
</reference>
<comment type="similarity">
    <text evidence="1">Belongs to the mTERF family.</text>
</comment>
<dbReference type="Gene3D" id="1.25.70.10">
    <property type="entry name" value="Transcription termination factor 3, mitochondrial"/>
    <property type="match status" value="1"/>
</dbReference>
<protein>
    <recommendedName>
        <fullName evidence="6">Mitochondrial transcription termination factor 4</fullName>
    </recommendedName>
</protein>
<dbReference type="Proteomes" id="UP000269945">
    <property type="component" value="Unassembled WGS sequence"/>
</dbReference>
<evidence type="ECO:0000256" key="1">
    <source>
        <dbReference type="ARBA" id="ARBA00007692"/>
    </source>
</evidence>
<keyword evidence="5" id="KW-1185">Reference proteome</keyword>
<sequence>RALAGQAASSRAELVRGRALCICRAGPEPWRAGKPGGAGGAGAGPRRNAPSALSRLPGGGRKRLPGEERKCGPASRRLHAMAALGRQVFNWHRLVPLTWAHVARQTHQGEQKRTCPSLLCKLTIASSGGGLEKLSHVESRTYVQEPACRIRLTRYSLEKRRTPVAPGFVEREKVISSLLDMGFSDVHINGLLHLWPSTHTQQLLDIISELILLGLNPEPVYVALKQSPQLLKLPVVHMKKRSGYLRKLGLGEGKLKTVLLCCPEIFTMHQRDIDSIVGVLKERCLFTVQQVTKILHRCPYVLREDPGELEYKFQVRMTGRGFGK</sequence>
<organism evidence="4 5">
    <name type="scientific">Gulo gulo</name>
    <name type="common">Wolverine</name>
    <name type="synonym">Gluton</name>
    <dbReference type="NCBI Taxonomy" id="48420"/>
    <lineage>
        <taxon>Eukaryota</taxon>
        <taxon>Metazoa</taxon>
        <taxon>Chordata</taxon>
        <taxon>Craniata</taxon>
        <taxon>Vertebrata</taxon>
        <taxon>Euteleostomi</taxon>
        <taxon>Mammalia</taxon>
        <taxon>Eutheria</taxon>
        <taxon>Laurasiatheria</taxon>
        <taxon>Carnivora</taxon>
        <taxon>Caniformia</taxon>
        <taxon>Musteloidea</taxon>
        <taxon>Mustelidae</taxon>
        <taxon>Guloninae</taxon>
        <taxon>Gulo</taxon>
    </lineage>
</organism>
<evidence type="ECO:0000313" key="4">
    <source>
        <dbReference type="EMBL" id="VCX36795.1"/>
    </source>
</evidence>
<dbReference type="InterPro" id="IPR038538">
    <property type="entry name" value="MTERF_sf"/>
</dbReference>
<name>A0A9X9Q6Q8_GULGU</name>
<feature type="compositionally biased region" description="Gly residues" evidence="3">
    <location>
        <begin position="34"/>
        <end position="43"/>
    </location>
</feature>
<feature type="non-terminal residue" evidence="4">
    <location>
        <position position="1"/>
    </location>
</feature>
<proteinExistence type="inferred from homology"/>
<accession>A0A9X9Q6Q8</accession>
<dbReference type="Pfam" id="PF02536">
    <property type="entry name" value="mTERF"/>
    <property type="match status" value="1"/>
</dbReference>
<evidence type="ECO:0000256" key="2">
    <source>
        <dbReference type="ARBA" id="ARBA00022946"/>
    </source>
</evidence>
<dbReference type="InterPro" id="IPR003690">
    <property type="entry name" value="MTERF"/>
</dbReference>
<feature type="compositionally biased region" description="Low complexity" evidence="3">
    <location>
        <begin position="44"/>
        <end position="56"/>
    </location>
</feature>
<feature type="region of interest" description="Disordered" evidence="3">
    <location>
        <begin position="32"/>
        <end position="72"/>
    </location>
</feature>